<keyword evidence="2" id="KW-1185">Reference proteome</keyword>
<reference evidence="1" key="1">
    <citation type="submission" date="2025-08" db="UniProtKB">
        <authorList>
            <consortium name="Ensembl"/>
        </authorList>
    </citation>
    <scope>IDENTIFICATION</scope>
</reference>
<reference evidence="1" key="2">
    <citation type="submission" date="2025-09" db="UniProtKB">
        <authorList>
            <consortium name="Ensembl"/>
        </authorList>
    </citation>
    <scope>IDENTIFICATION</scope>
</reference>
<sequence length="71" mass="7643">MGAESVCTMAPEFTQDELLPSLCLNPQGSIGIKGCDEFKNLYLPTSNKTTVKKQNACLTHPDRSAMAGLLL</sequence>
<dbReference type="GeneTree" id="ENSGT00560000078501"/>
<organism evidence="1 2">
    <name type="scientific">Cebus imitator</name>
    <name type="common">Panamanian white-faced capuchin</name>
    <name type="synonym">Cebus capucinus imitator</name>
    <dbReference type="NCBI Taxonomy" id="2715852"/>
    <lineage>
        <taxon>Eukaryota</taxon>
        <taxon>Metazoa</taxon>
        <taxon>Chordata</taxon>
        <taxon>Craniata</taxon>
        <taxon>Vertebrata</taxon>
        <taxon>Euteleostomi</taxon>
        <taxon>Mammalia</taxon>
        <taxon>Eutheria</taxon>
        <taxon>Euarchontoglires</taxon>
        <taxon>Primates</taxon>
        <taxon>Haplorrhini</taxon>
        <taxon>Platyrrhini</taxon>
        <taxon>Cebidae</taxon>
        <taxon>Cebinae</taxon>
        <taxon>Cebus</taxon>
    </lineage>
</organism>
<dbReference type="Proteomes" id="UP000233040">
    <property type="component" value="Unassembled WGS sequence"/>
</dbReference>
<name>A0A2K5PW61_CEBIM</name>
<dbReference type="Ensembl" id="ENSCCAT00000025276.1">
    <property type="protein sequence ID" value="ENSCCAP00000007900.1"/>
    <property type="gene ID" value="ENSCCAG00000021706.1"/>
</dbReference>
<dbReference type="InterPro" id="IPR040904">
    <property type="entry name" value="DUF5557"/>
</dbReference>
<accession>A0A2K5PW61</accession>
<evidence type="ECO:0000313" key="1">
    <source>
        <dbReference type="Ensembl" id="ENSCCAP00000007900.1"/>
    </source>
</evidence>
<evidence type="ECO:0000313" key="2">
    <source>
        <dbReference type="Proteomes" id="UP000233040"/>
    </source>
</evidence>
<proteinExistence type="predicted"/>
<dbReference type="AlphaFoldDB" id="A0A2K5PW61"/>
<protein>
    <submittedName>
        <fullName evidence="1">Uncharacterized protein</fullName>
    </submittedName>
</protein>
<dbReference type="Pfam" id="PF17712">
    <property type="entry name" value="DUF5557"/>
    <property type="match status" value="1"/>
</dbReference>